<dbReference type="PROSITE" id="PS51829">
    <property type="entry name" value="P_HOMO_B"/>
    <property type="match status" value="1"/>
</dbReference>
<evidence type="ECO:0000259" key="18">
    <source>
        <dbReference type="PROSITE" id="PS50026"/>
    </source>
</evidence>
<keyword evidence="2" id="KW-0964">Secreted</keyword>
<reference evidence="20" key="1">
    <citation type="journal article" date="2021" name="Genome Biol. Evol.">
        <title>A High-Quality Reference Genome for a Parasitic Bivalve with Doubly Uniparental Inheritance (Bivalvia: Unionida).</title>
        <authorList>
            <person name="Smith C.H."/>
        </authorList>
    </citation>
    <scope>NUCLEOTIDE SEQUENCE</scope>
    <source>
        <strain evidence="20">CHS0354</strain>
    </source>
</reference>
<evidence type="ECO:0000256" key="5">
    <source>
        <dbReference type="ARBA" id="ARBA00022685"/>
    </source>
</evidence>
<dbReference type="InterPro" id="IPR009030">
    <property type="entry name" value="Growth_fac_rcpt_cys_sf"/>
</dbReference>
<feature type="domain" description="EGF-like" evidence="18">
    <location>
        <begin position="619"/>
        <end position="658"/>
    </location>
</feature>
<feature type="signal peptide" evidence="17">
    <location>
        <begin position="1"/>
        <end position="23"/>
    </location>
</feature>
<dbReference type="InterPro" id="IPR023828">
    <property type="entry name" value="Peptidase_S8_Ser-AS"/>
</dbReference>
<feature type="active site" description="Charge relay system" evidence="12 14">
    <location>
        <position position="159"/>
    </location>
</feature>
<organism evidence="20 21">
    <name type="scientific">Potamilus streckersoni</name>
    <dbReference type="NCBI Taxonomy" id="2493646"/>
    <lineage>
        <taxon>Eukaryota</taxon>
        <taxon>Metazoa</taxon>
        <taxon>Spiralia</taxon>
        <taxon>Lophotrochozoa</taxon>
        <taxon>Mollusca</taxon>
        <taxon>Bivalvia</taxon>
        <taxon>Autobranchia</taxon>
        <taxon>Heteroconchia</taxon>
        <taxon>Palaeoheterodonta</taxon>
        <taxon>Unionida</taxon>
        <taxon>Unionoidea</taxon>
        <taxon>Unionidae</taxon>
        <taxon>Ambleminae</taxon>
        <taxon>Lampsilini</taxon>
        <taxon>Potamilus</taxon>
    </lineage>
</organism>
<dbReference type="GO" id="GO:0005802">
    <property type="term" value="C:trans-Golgi network"/>
    <property type="evidence" value="ECO:0007669"/>
    <property type="project" value="TreeGrafter"/>
</dbReference>
<dbReference type="PROSITE" id="PS01186">
    <property type="entry name" value="EGF_2"/>
    <property type="match status" value="2"/>
</dbReference>
<dbReference type="PROSITE" id="PS01187">
    <property type="entry name" value="EGF_CA"/>
    <property type="match status" value="2"/>
</dbReference>
<dbReference type="PROSITE" id="PS00022">
    <property type="entry name" value="EGF_1"/>
    <property type="match status" value="1"/>
</dbReference>
<dbReference type="InterPro" id="IPR000742">
    <property type="entry name" value="EGF"/>
</dbReference>
<dbReference type="AlphaFoldDB" id="A0AAE0T6D9"/>
<dbReference type="Gene3D" id="2.60.120.260">
    <property type="entry name" value="Galactose-binding domain-like"/>
    <property type="match status" value="1"/>
</dbReference>
<dbReference type="InterPro" id="IPR001881">
    <property type="entry name" value="EGF-like_Ca-bd_dom"/>
</dbReference>
<dbReference type="PROSITE" id="PS00137">
    <property type="entry name" value="SUBTILASE_HIS"/>
    <property type="match status" value="1"/>
</dbReference>
<feature type="chain" id="PRO_5042276727" evidence="17">
    <location>
        <begin position="24"/>
        <end position="842"/>
    </location>
</feature>
<comment type="caution">
    <text evidence="20">The sequence shown here is derived from an EMBL/GenBank/DDBJ whole genome shotgun (WGS) entry which is preliminary data.</text>
</comment>
<evidence type="ECO:0000256" key="12">
    <source>
        <dbReference type="PIRSR" id="PIRSR615500-1"/>
    </source>
</evidence>
<evidence type="ECO:0000313" key="20">
    <source>
        <dbReference type="EMBL" id="KAK3604599.1"/>
    </source>
</evidence>
<dbReference type="SMART" id="SM00181">
    <property type="entry name" value="EGF"/>
    <property type="match status" value="3"/>
</dbReference>
<keyword evidence="4 14" id="KW-0645">Protease</keyword>
<dbReference type="CDD" id="cd04059">
    <property type="entry name" value="Peptidases_S8_Protein_convertases_Kexins_Furin-like"/>
    <property type="match status" value="1"/>
</dbReference>
<evidence type="ECO:0000256" key="10">
    <source>
        <dbReference type="ARBA" id="ARBA00023157"/>
    </source>
</evidence>
<protein>
    <submittedName>
        <fullName evidence="20">Uncharacterized protein</fullName>
    </submittedName>
</protein>
<dbReference type="InterPro" id="IPR036852">
    <property type="entry name" value="Peptidase_S8/S53_dom_sf"/>
</dbReference>
<comment type="similarity">
    <text evidence="14">Belongs to the peptidase S8 family.</text>
</comment>
<evidence type="ECO:0000256" key="13">
    <source>
        <dbReference type="PROSITE-ProRule" id="PRU00076"/>
    </source>
</evidence>
<dbReference type="PROSITE" id="PS51892">
    <property type="entry name" value="SUBTILASE"/>
    <property type="match status" value="1"/>
</dbReference>
<feature type="domain" description="EGF-like" evidence="18">
    <location>
        <begin position="659"/>
        <end position="695"/>
    </location>
</feature>
<dbReference type="SUPFAM" id="SSF57196">
    <property type="entry name" value="EGF/Laminin"/>
    <property type="match status" value="1"/>
</dbReference>
<dbReference type="Pfam" id="PF01483">
    <property type="entry name" value="P_proprotein"/>
    <property type="match status" value="1"/>
</dbReference>
<evidence type="ECO:0000256" key="14">
    <source>
        <dbReference type="PROSITE-ProRule" id="PRU01240"/>
    </source>
</evidence>
<dbReference type="SUPFAM" id="SSF57184">
    <property type="entry name" value="Growth factor receptor domain"/>
    <property type="match status" value="1"/>
</dbReference>
<evidence type="ECO:0000256" key="4">
    <source>
        <dbReference type="ARBA" id="ARBA00022670"/>
    </source>
</evidence>
<sequence length="842" mass="93052">MLKPVFILVLILSYIGHRHITCGSEMFHIYVVVDQETKAEVLQELTEKYDMVKEQSFFLPNKVLFVAGSKRKTAGSQSKNFLSVEEEINEDVLTFRQKPNVYLTNKIELLERHVRSFTTNDTQWSNMWQINGDISPTMKVAEAWKKGYDGSGIIVSVVDQGLETRHNDLDGNVRMDGHYDFIDNDSDPNPPFNFKHGTRVAGFIAAERDNDICIVGVAYGSKLIGIRLLGSNYTTDISEALALSHGYNVTHISSNSWGPPDSYGYFAPGALTAAAFEQGVTQGRAGKGVIYVWAAGNGGTTDNCNADGYANSIYTVTISSVNSLGQPAWYSEVCASTLAVTYSGDKNQRYMTTTSNGNSCDSGIEGTSFSAPQAAGMVALALEANPHLSWRDVQHLIVMTAKYENLKEAEGYGFFLNGAGNHVGQMFGYGLMDAEAMVRYAETWTTVPQQEICNDTKSTTHWVLNSSLTMTLESLLVSACNIQYLEHVKVHAIFQSSERAYVELNIVSPLGTLSKLMTQRRYDKGVSREQEWTFMSVQFWGEAAAGNWTFSMTIPKDQTGSLTSWQLILYGTSSDPLPGINACNNSACRNGGTCTSSSKYDTYNCTCIPGYTGQLCETDINECASNPCHGVACENLINDYKCKCSTGYFYNRTANQCQDINECESNPCLGNSTCEDLVNGYNCACPRGYTYNKTTGACQDNDECKLHRHQCCRDMDCLNTIGSYTCNCTRKLTISYASPEEDKLSPEQKWGIGAACVCSVICLVIFLVGVKKQKQTSQSEVSKMTTTSKNGTRVHSTKKSKISPYSKEATEYISLEDSLTIPHHKSDLKSLRTSIFYINLRR</sequence>
<evidence type="ECO:0000256" key="7">
    <source>
        <dbReference type="ARBA" id="ARBA00022737"/>
    </source>
</evidence>
<evidence type="ECO:0000256" key="16">
    <source>
        <dbReference type="SAM" id="Phobius"/>
    </source>
</evidence>
<feature type="compositionally biased region" description="Polar residues" evidence="15">
    <location>
        <begin position="778"/>
        <end position="794"/>
    </location>
</feature>
<gene>
    <name evidence="20" type="ORF">CHS0354_027452</name>
</gene>
<keyword evidence="11" id="KW-0325">Glycoprotein</keyword>
<dbReference type="Gene3D" id="3.40.50.200">
    <property type="entry name" value="Peptidase S8/S53 domain"/>
    <property type="match status" value="1"/>
</dbReference>
<dbReference type="InterPro" id="IPR000152">
    <property type="entry name" value="EGF-type_Asp/Asn_hydroxyl_site"/>
</dbReference>
<dbReference type="Pfam" id="PF00082">
    <property type="entry name" value="Peptidase_S8"/>
    <property type="match status" value="1"/>
</dbReference>
<dbReference type="FunFam" id="2.10.25.10:FF:000014">
    <property type="entry name" value="Latent-transforming growth factor beta-binding protein 3"/>
    <property type="match status" value="1"/>
</dbReference>
<dbReference type="PROSITE" id="PS00010">
    <property type="entry name" value="ASX_HYDROXYL"/>
    <property type="match status" value="2"/>
</dbReference>
<keyword evidence="21" id="KW-1185">Reference proteome</keyword>
<dbReference type="PRINTS" id="PR00723">
    <property type="entry name" value="SUBTILISIN"/>
</dbReference>
<keyword evidence="16" id="KW-0472">Membrane</keyword>
<feature type="transmembrane region" description="Helical" evidence="16">
    <location>
        <begin position="750"/>
        <end position="770"/>
    </location>
</feature>
<dbReference type="InterPro" id="IPR049883">
    <property type="entry name" value="NOTCH1_EGF-like"/>
</dbReference>
<dbReference type="SUPFAM" id="SSF49785">
    <property type="entry name" value="Galactose-binding domain-like"/>
    <property type="match status" value="1"/>
</dbReference>
<keyword evidence="10 13" id="KW-1015">Disulfide bond</keyword>
<dbReference type="Proteomes" id="UP001195483">
    <property type="component" value="Unassembled WGS sequence"/>
</dbReference>
<dbReference type="InterPro" id="IPR018097">
    <property type="entry name" value="EGF_Ca-bd_CS"/>
</dbReference>
<comment type="caution">
    <text evidence="13">Lacks conserved residue(s) required for the propagation of feature annotation.</text>
</comment>
<evidence type="ECO:0000256" key="17">
    <source>
        <dbReference type="SAM" id="SignalP"/>
    </source>
</evidence>
<dbReference type="PANTHER" id="PTHR42884">
    <property type="entry name" value="PROPROTEIN CONVERTASE SUBTILISIN/KEXIN-RELATED"/>
    <property type="match status" value="1"/>
</dbReference>
<feature type="active site" description="Charge relay system" evidence="12 14">
    <location>
        <position position="196"/>
    </location>
</feature>
<feature type="domain" description="EGF-like" evidence="18">
    <location>
        <begin position="579"/>
        <end position="617"/>
    </location>
</feature>
<feature type="region of interest" description="Disordered" evidence="15">
    <location>
        <begin position="778"/>
        <end position="803"/>
    </location>
</feature>
<dbReference type="PROSITE" id="PS00138">
    <property type="entry name" value="SUBTILASE_SER"/>
    <property type="match status" value="1"/>
</dbReference>
<dbReference type="SMART" id="SM00179">
    <property type="entry name" value="EGF_CA"/>
    <property type="match status" value="4"/>
</dbReference>
<evidence type="ECO:0000256" key="8">
    <source>
        <dbReference type="ARBA" id="ARBA00022801"/>
    </source>
</evidence>
<keyword evidence="3 13" id="KW-0245">EGF-like domain</keyword>
<feature type="active site" description="Charge relay system" evidence="12 14">
    <location>
        <position position="368"/>
    </location>
</feature>
<dbReference type="InterPro" id="IPR000209">
    <property type="entry name" value="Peptidase_S8/S53_dom"/>
</dbReference>
<feature type="disulfide bond" evidence="13">
    <location>
        <begin position="588"/>
        <end position="605"/>
    </location>
</feature>
<dbReference type="PROSITE" id="PS50026">
    <property type="entry name" value="EGF_3"/>
    <property type="match status" value="3"/>
</dbReference>
<name>A0AAE0T6D9_9BIVA</name>
<dbReference type="Pfam" id="PF07645">
    <property type="entry name" value="EGF_CA"/>
    <property type="match status" value="1"/>
</dbReference>
<reference evidence="20" key="2">
    <citation type="journal article" date="2021" name="Genome Biol. Evol.">
        <title>Developing a high-quality reference genome for a parasitic bivalve with doubly uniparental inheritance (Bivalvia: Unionida).</title>
        <authorList>
            <person name="Smith C.H."/>
        </authorList>
    </citation>
    <scope>NUCLEOTIDE SEQUENCE</scope>
    <source>
        <strain evidence="20">CHS0354</strain>
        <tissue evidence="20">Mantle</tissue>
    </source>
</reference>
<dbReference type="EMBL" id="JAEAOA010001660">
    <property type="protein sequence ID" value="KAK3604599.1"/>
    <property type="molecule type" value="Genomic_DNA"/>
</dbReference>
<dbReference type="GO" id="GO:0005509">
    <property type="term" value="F:calcium ion binding"/>
    <property type="evidence" value="ECO:0007669"/>
    <property type="project" value="InterPro"/>
</dbReference>
<evidence type="ECO:0000256" key="11">
    <source>
        <dbReference type="ARBA" id="ARBA00023180"/>
    </source>
</evidence>
<dbReference type="GO" id="GO:0016485">
    <property type="term" value="P:protein processing"/>
    <property type="evidence" value="ECO:0007669"/>
    <property type="project" value="TreeGrafter"/>
</dbReference>
<evidence type="ECO:0000256" key="1">
    <source>
        <dbReference type="ARBA" id="ARBA00004613"/>
    </source>
</evidence>
<dbReference type="PANTHER" id="PTHR42884:SF23">
    <property type="entry name" value="FURIN-LIKE PROTEASE 2"/>
    <property type="match status" value="1"/>
</dbReference>
<evidence type="ECO:0000256" key="2">
    <source>
        <dbReference type="ARBA" id="ARBA00022525"/>
    </source>
</evidence>
<accession>A0AAE0T6D9</accession>
<dbReference type="InterPro" id="IPR022398">
    <property type="entry name" value="Peptidase_S8_His-AS"/>
</dbReference>
<feature type="domain" description="P/Homo B" evidence="19">
    <location>
        <begin position="446"/>
        <end position="575"/>
    </location>
</feature>
<keyword evidence="6 17" id="KW-0732">Signal</keyword>
<dbReference type="GO" id="GO:0004252">
    <property type="term" value="F:serine-type endopeptidase activity"/>
    <property type="evidence" value="ECO:0007669"/>
    <property type="project" value="UniProtKB-UniRule"/>
</dbReference>
<dbReference type="FunFam" id="2.10.25.10:FF:000173">
    <property type="entry name" value="Neurogenic locus notch protein 2"/>
    <property type="match status" value="1"/>
</dbReference>
<dbReference type="InterPro" id="IPR034182">
    <property type="entry name" value="Kexin/furin"/>
</dbReference>
<keyword evidence="8 14" id="KW-0378">Hydrolase</keyword>
<evidence type="ECO:0000256" key="15">
    <source>
        <dbReference type="SAM" id="MobiDB-lite"/>
    </source>
</evidence>
<dbReference type="GO" id="GO:0000139">
    <property type="term" value="C:Golgi membrane"/>
    <property type="evidence" value="ECO:0007669"/>
    <property type="project" value="TreeGrafter"/>
</dbReference>
<reference evidence="20" key="3">
    <citation type="submission" date="2023-05" db="EMBL/GenBank/DDBJ databases">
        <authorList>
            <person name="Smith C.H."/>
        </authorList>
    </citation>
    <scope>NUCLEOTIDE SEQUENCE</scope>
    <source>
        <strain evidence="20">CHS0354</strain>
        <tissue evidence="20">Mantle</tissue>
    </source>
</reference>
<evidence type="ECO:0000256" key="9">
    <source>
        <dbReference type="ARBA" id="ARBA00022825"/>
    </source>
</evidence>
<keyword evidence="7" id="KW-0677">Repeat</keyword>
<evidence type="ECO:0000256" key="3">
    <source>
        <dbReference type="ARBA" id="ARBA00022536"/>
    </source>
</evidence>
<proteinExistence type="inferred from homology"/>
<dbReference type="InterPro" id="IPR015500">
    <property type="entry name" value="Peptidase_S8_subtilisin-rel"/>
</dbReference>
<dbReference type="CDD" id="cd00054">
    <property type="entry name" value="EGF_CA"/>
    <property type="match status" value="4"/>
</dbReference>
<dbReference type="Pfam" id="PF00008">
    <property type="entry name" value="EGF"/>
    <property type="match status" value="2"/>
</dbReference>
<keyword evidence="9 14" id="KW-0720">Serine protease</keyword>
<keyword evidence="16" id="KW-1133">Transmembrane helix</keyword>
<keyword evidence="16" id="KW-0812">Transmembrane</keyword>
<evidence type="ECO:0000256" key="6">
    <source>
        <dbReference type="ARBA" id="ARBA00022729"/>
    </source>
</evidence>
<dbReference type="GO" id="GO:0005576">
    <property type="term" value="C:extracellular region"/>
    <property type="evidence" value="ECO:0007669"/>
    <property type="project" value="UniProtKB-SubCell"/>
</dbReference>
<feature type="disulfide bond" evidence="13">
    <location>
        <begin position="607"/>
        <end position="616"/>
    </location>
</feature>
<dbReference type="SUPFAM" id="SSF52743">
    <property type="entry name" value="Subtilisin-like"/>
    <property type="match status" value="1"/>
</dbReference>
<dbReference type="Gene3D" id="2.10.25.10">
    <property type="entry name" value="Laminin"/>
    <property type="match status" value="4"/>
</dbReference>
<dbReference type="InterPro" id="IPR008979">
    <property type="entry name" value="Galactose-bd-like_sf"/>
</dbReference>
<keyword evidence="5" id="KW-0165">Cleavage on pair of basic residues</keyword>
<feature type="disulfide bond" evidence="13">
    <location>
        <begin position="623"/>
        <end position="633"/>
    </location>
</feature>
<evidence type="ECO:0000313" key="21">
    <source>
        <dbReference type="Proteomes" id="UP001195483"/>
    </source>
</evidence>
<dbReference type="InterPro" id="IPR002884">
    <property type="entry name" value="P_dom"/>
</dbReference>
<comment type="subcellular location">
    <subcellularLocation>
        <location evidence="1">Secreted</location>
    </subcellularLocation>
</comment>
<evidence type="ECO:0000259" key="19">
    <source>
        <dbReference type="PROSITE" id="PS51829"/>
    </source>
</evidence>